<evidence type="ECO:0000313" key="3">
    <source>
        <dbReference type="Proteomes" id="UP000011668"/>
    </source>
</evidence>
<dbReference type="Proteomes" id="UP000011668">
    <property type="component" value="Unassembled WGS sequence"/>
</dbReference>
<name>L8WY75_THACA</name>
<dbReference type="EMBL" id="AFRT01000615">
    <property type="protein sequence ID" value="ELU43046.1"/>
    <property type="molecule type" value="Genomic_DNA"/>
</dbReference>
<evidence type="ECO:0000256" key="1">
    <source>
        <dbReference type="SAM" id="MobiDB-lite"/>
    </source>
</evidence>
<evidence type="ECO:0000313" key="2">
    <source>
        <dbReference type="EMBL" id="ELU43046.1"/>
    </source>
</evidence>
<dbReference type="HOGENOM" id="CLU_987584_0_0_1"/>
<dbReference type="AlphaFoldDB" id="L8WY75"/>
<accession>L8WY75</accession>
<reference evidence="2 3" key="1">
    <citation type="journal article" date="2013" name="Nat. Commun.">
        <title>The evolution and pathogenic mechanisms of the rice sheath blight pathogen.</title>
        <authorList>
            <person name="Zheng A."/>
            <person name="Lin R."/>
            <person name="Xu L."/>
            <person name="Qin P."/>
            <person name="Tang C."/>
            <person name="Ai P."/>
            <person name="Zhang D."/>
            <person name="Liu Y."/>
            <person name="Sun Z."/>
            <person name="Feng H."/>
            <person name="Wang Y."/>
            <person name="Chen Y."/>
            <person name="Liang X."/>
            <person name="Fu R."/>
            <person name="Li Q."/>
            <person name="Zhang J."/>
            <person name="Yu X."/>
            <person name="Xie Z."/>
            <person name="Ding L."/>
            <person name="Guan P."/>
            <person name="Tang J."/>
            <person name="Liang Y."/>
            <person name="Wang S."/>
            <person name="Deng Q."/>
            <person name="Li S."/>
            <person name="Zhu J."/>
            <person name="Wang L."/>
            <person name="Liu H."/>
            <person name="Li P."/>
        </authorList>
    </citation>
    <scope>NUCLEOTIDE SEQUENCE [LARGE SCALE GENOMIC DNA]</scope>
    <source>
        <strain evidence="3">AG-1 IA</strain>
    </source>
</reference>
<comment type="caution">
    <text evidence="2">The sequence shown here is derived from an EMBL/GenBank/DDBJ whole genome shotgun (WGS) entry which is preliminary data.</text>
</comment>
<sequence>MALGNTRISIYYSILQNPTPADLCSCRPGNRQFVRFRNLGSVGLYPIGNDHSHLYRIFAAFYSNSTPGVAIREAHSTARKTALYRARVQARLDLSYSTVHLPRYRGSLLGIPHFSRFMENFHLRVASRTPSKKAHFCVTIPEDPTVSDSVDTALHIKNSKETRKGGYMELLVEDREADADSSVLGRLHPIWCLPCRTRHDQTPCLEEIWRLGFKLEIMSEPLNAGERPSRDAYTPSPVLATHTALYHNPSESHRNLTNLSSPGRPKHNAQDSREIFKAPPQR</sequence>
<protein>
    <submittedName>
        <fullName evidence="2">Uncharacterized protein</fullName>
    </submittedName>
</protein>
<gene>
    <name evidence="2" type="ORF">AG1IA_02924</name>
</gene>
<proteinExistence type="predicted"/>
<organism evidence="2 3">
    <name type="scientific">Thanatephorus cucumeris (strain AG1-IA)</name>
    <name type="common">Rice sheath blight fungus</name>
    <name type="synonym">Rhizoctonia solani</name>
    <dbReference type="NCBI Taxonomy" id="983506"/>
    <lineage>
        <taxon>Eukaryota</taxon>
        <taxon>Fungi</taxon>
        <taxon>Dikarya</taxon>
        <taxon>Basidiomycota</taxon>
        <taxon>Agaricomycotina</taxon>
        <taxon>Agaricomycetes</taxon>
        <taxon>Cantharellales</taxon>
        <taxon>Ceratobasidiaceae</taxon>
        <taxon>Rhizoctonia</taxon>
        <taxon>Rhizoctonia solani AG-1</taxon>
    </lineage>
</organism>
<keyword evidence="3" id="KW-1185">Reference proteome</keyword>
<feature type="region of interest" description="Disordered" evidence="1">
    <location>
        <begin position="247"/>
        <end position="282"/>
    </location>
</feature>